<proteinExistence type="predicted"/>
<keyword evidence="3" id="KW-1185">Reference proteome</keyword>
<evidence type="ECO:0000313" key="3">
    <source>
        <dbReference type="Proteomes" id="UP000799436"/>
    </source>
</evidence>
<feature type="compositionally biased region" description="Basic and acidic residues" evidence="1">
    <location>
        <begin position="246"/>
        <end position="257"/>
    </location>
</feature>
<evidence type="ECO:0000313" key="2">
    <source>
        <dbReference type="EMBL" id="KAF2770329.1"/>
    </source>
</evidence>
<dbReference type="EMBL" id="ML995826">
    <property type="protein sequence ID" value="KAF2770329.1"/>
    <property type="molecule type" value="Genomic_DNA"/>
</dbReference>
<dbReference type="Proteomes" id="UP000799436">
    <property type="component" value="Unassembled WGS sequence"/>
</dbReference>
<organism evidence="2 3">
    <name type="scientific">Teratosphaeria nubilosa</name>
    <dbReference type="NCBI Taxonomy" id="161662"/>
    <lineage>
        <taxon>Eukaryota</taxon>
        <taxon>Fungi</taxon>
        <taxon>Dikarya</taxon>
        <taxon>Ascomycota</taxon>
        <taxon>Pezizomycotina</taxon>
        <taxon>Dothideomycetes</taxon>
        <taxon>Dothideomycetidae</taxon>
        <taxon>Mycosphaerellales</taxon>
        <taxon>Teratosphaeriaceae</taxon>
        <taxon>Teratosphaeria</taxon>
    </lineage>
</organism>
<accession>A0A6G1LCM8</accession>
<dbReference type="OrthoDB" id="10458358at2759"/>
<reference evidence="2" key="1">
    <citation type="journal article" date="2020" name="Stud. Mycol.">
        <title>101 Dothideomycetes genomes: a test case for predicting lifestyles and emergence of pathogens.</title>
        <authorList>
            <person name="Haridas S."/>
            <person name="Albert R."/>
            <person name="Binder M."/>
            <person name="Bloem J."/>
            <person name="Labutti K."/>
            <person name="Salamov A."/>
            <person name="Andreopoulos B."/>
            <person name="Baker S."/>
            <person name="Barry K."/>
            <person name="Bills G."/>
            <person name="Bluhm B."/>
            <person name="Cannon C."/>
            <person name="Castanera R."/>
            <person name="Culley D."/>
            <person name="Daum C."/>
            <person name="Ezra D."/>
            <person name="Gonzalez J."/>
            <person name="Henrissat B."/>
            <person name="Kuo A."/>
            <person name="Liang C."/>
            <person name="Lipzen A."/>
            <person name="Lutzoni F."/>
            <person name="Magnuson J."/>
            <person name="Mondo S."/>
            <person name="Nolan M."/>
            <person name="Ohm R."/>
            <person name="Pangilinan J."/>
            <person name="Park H.-J."/>
            <person name="Ramirez L."/>
            <person name="Alfaro M."/>
            <person name="Sun H."/>
            <person name="Tritt A."/>
            <person name="Yoshinaga Y."/>
            <person name="Zwiers L.-H."/>
            <person name="Turgeon B."/>
            <person name="Goodwin S."/>
            <person name="Spatafora J."/>
            <person name="Crous P."/>
            <person name="Grigoriev I."/>
        </authorList>
    </citation>
    <scope>NUCLEOTIDE SEQUENCE</scope>
    <source>
        <strain evidence="2">CBS 116005</strain>
    </source>
</reference>
<protein>
    <submittedName>
        <fullName evidence="2">Uncharacterized protein</fullName>
    </submittedName>
</protein>
<feature type="compositionally biased region" description="Basic and acidic residues" evidence="1">
    <location>
        <begin position="212"/>
        <end position="239"/>
    </location>
</feature>
<sequence length="300" mass="33356">MKNAQMMQLLRCSDEELWELKLAFREQLVSTIINGQPAIVLTPTELEELGNHEDEMWKTVASQHDKFSKMLSGERWGVDLPQGFDVLLRKLKKKVVMDYSAGLRAKLKKVKEQREGEQRKKQASGADKTKQVKARKLKAKDEGAEPAKKKRRKTTRKFADFEEEDEDEDDADEDEDDEPEVNQRRLGKPEKGGQNYGMFASENPSETTSPVADRKAKQDGKPKDDDGKGQSRHTNEELNKASQHPVESEAGRADNAKGDGSTGILSVDGAVVVEQPDVPGSGATGESSIHATNPKPYLPT</sequence>
<evidence type="ECO:0000256" key="1">
    <source>
        <dbReference type="SAM" id="MobiDB-lite"/>
    </source>
</evidence>
<dbReference type="AlphaFoldDB" id="A0A6G1LCM8"/>
<feature type="compositionally biased region" description="Basic and acidic residues" evidence="1">
    <location>
        <begin position="181"/>
        <end position="191"/>
    </location>
</feature>
<feature type="compositionally biased region" description="Basic and acidic residues" evidence="1">
    <location>
        <begin position="110"/>
        <end position="120"/>
    </location>
</feature>
<name>A0A6G1LCM8_9PEZI</name>
<feature type="region of interest" description="Disordered" evidence="1">
    <location>
        <begin position="108"/>
        <end position="300"/>
    </location>
</feature>
<gene>
    <name evidence="2" type="ORF">EJ03DRAFT_373694</name>
</gene>
<feature type="compositionally biased region" description="Acidic residues" evidence="1">
    <location>
        <begin position="161"/>
        <end position="180"/>
    </location>
</feature>